<keyword evidence="1" id="KW-1133">Transmembrane helix</keyword>
<keyword evidence="1" id="KW-0812">Transmembrane</keyword>
<proteinExistence type="predicted"/>
<keyword evidence="3" id="KW-1185">Reference proteome</keyword>
<dbReference type="RefSeq" id="WP_278099360.1">
    <property type="nucleotide sequence ID" value="NZ_CP091092.1"/>
</dbReference>
<gene>
    <name evidence="2" type="ORF">L1994_10325</name>
</gene>
<dbReference type="GeneID" id="79950797"/>
<evidence type="ECO:0000313" key="3">
    <source>
        <dbReference type="Proteomes" id="UP001218895"/>
    </source>
</evidence>
<sequence>MLRSLNRIICIPAVLLTAVFLLCLPVSAVVSEVTDGNLLNSQNEGELIQYTIDVSAIPKQARTIVLSTDLTPVAGNNLWQPQGEGFLVSGGNNSINEQKIELYSEDGFSEEVIVTVYGRAPVLTAIEVVDGVVVTKPVTKTTGYIYYHVQALDENNDILGTSSTETFSIVIPGEEQFKERLNAVSDTNLRGLIDSLYRKGLRDEANDLLTYAESPKDASLPLTTAVIIGIVLFVIGLAIGVILGQIRARNMQDFQSEY</sequence>
<accession>A0AAF0FQ12</accession>
<dbReference type="EMBL" id="CP091092">
    <property type="protein sequence ID" value="WFN36524.1"/>
    <property type="molecule type" value="Genomic_DNA"/>
</dbReference>
<evidence type="ECO:0000256" key="1">
    <source>
        <dbReference type="SAM" id="Phobius"/>
    </source>
</evidence>
<name>A0AAF0FQ12_9EURY</name>
<reference evidence="2" key="1">
    <citation type="submission" date="2022-01" db="EMBL/GenBank/DDBJ databases">
        <title>Complete genome of Methanomicrobium antiquum DSM 21220.</title>
        <authorList>
            <person name="Chen S.-C."/>
            <person name="You Y.-T."/>
            <person name="Zhou Y.-Z."/>
            <person name="Lai M.-C."/>
        </authorList>
    </citation>
    <scope>NUCLEOTIDE SEQUENCE</scope>
    <source>
        <strain evidence="2">DSM 21220</strain>
    </source>
</reference>
<protein>
    <submittedName>
        <fullName evidence="2">Uncharacterized protein</fullName>
    </submittedName>
</protein>
<organism evidence="2 3">
    <name type="scientific">Methanomicrobium antiquum</name>
    <dbReference type="NCBI Taxonomy" id="487686"/>
    <lineage>
        <taxon>Archaea</taxon>
        <taxon>Methanobacteriati</taxon>
        <taxon>Methanobacteriota</taxon>
        <taxon>Stenosarchaea group</taxon>
        <taxon>Methanomicrobia</taxon>
        <taxon>Methanomicrobiales</taxon>
        <taxon>Methanomicrobiaceae</taxon>
        <taxon>Methanomicrobium</taxon>
    </lineage>
</organism>
<dbReference type="KEGG" id="manq:L1994_10325"/>
<dbReference type="Proteomes" id="UP001218895">
    <property type="component" value="Chromosome"/>
</dbReference>
<keyword evidence="1" id="KW-0472">Membrane</keyword>
<dbReference type="AlphaFoldDB" id="A0AAF0FQ12"/>
<evidence type="ECO:0000313" key="2">
    <source>
        <dbReference type="EMBL" id="WFN36524.1"/>
    </source>
</evidence>
<feature type="transmembrane region" description="Helical" evidence="1">
    <location>
        <begin position="220"/>
        <end position="243"/>
    </location>
</feature>